<dbReference type="PANTHER" id="PTHR34351:SF1">
    <property type="entry name" value="SLR1927 PROTEIN"/>
    <property type="match status" value="1"/>
</dbReference>
<feature type="transmembrane region" description="Helical" evidence="1">
    <location>
        <begin position="30"/>
        <end position="53"/>
    </location>
</feature>
<keyword evidence="1" id="KW-0472">Membrane</keyword>
<evidence type="ECO:0000256" key="1">
    <source>
        <dbReference type="SAM" id="Phobius"/>
    </source>
</evidence>
<dbReference type="PANTHER" id="PTHR34351">
    <property type="entry name" value="SLR1927 PROTEIN-RELATED"/>
    <property type="match status" value="1"/>
</dbReference>
<keyword evidence="1" id="KW-1133">Transmembrane helix</keyword>
<name>A0A1G6GY48_9GAMM</name>
<keyword evidence="3" id="KW-1185">Reference proteome</keyword>
<organism evidence="2 3">
    <name type="scientific">Acinetobacter kookii</name>
    <dbReference type="NCBI Taxonomy" id="1226327"/>
    <lineage>
        <taxon>Bacteria</taxon>
        <taxon>Pseudomonadati</taxon>
        <taxon>Pseudomonadota</taxon>
        <taxon>Gammaproteobacteria</taxon>
        <taxon>Moraxellales</taxon>
        <taxon>Moraxellaceae</taxon>
        <taxon>Acinetobacter</taxon>
    </lineage>
</organism>
<accession>A0A1G6GY48</accession>
<reference evidence="3" key="1">
    <citation type="submission" date="2016-09" db="EMBL/GenBank/DDBJ databases">
        <authorList>
            <person name="Varghese N."/>
            <person name="Submissions S."/>
        </authorList>
    </citation>
    <scope>NUCLEOTIDE SEQUENCE [LARGE SCALE GENOMIC DNA]</scope>
    <source>
        <strain evidence="3">ANC 4667</strain>
    </source>
</reference>
<dbReference type="EMBL" id="FMYO01000001">
    <property type="protein sequence ID" value="SDB86808.1"/>
    <property type="molecule type" value="Genomic_DNA"/>
</dbReference>
<dbReference type="STRING" id="1226327.SAMN05421732_101472"/>
<keyword evidence="1" id="KW-0812">Transmembrane</keyword>
<evidence type="ECO:0000313" key="3">
    <source>
        <dbReference type="Proteomes" id="UP000243468"/>
    </source>
</evidence>
<evidence type="ECO:0000313" key="2">
    <source>
        <dbReference type="EMBL" id="SDB86808.1"/>
    </source>
</evidence>
<dbReference type="Proteomes" id="UP000243468">
    <property type="component" value="Unassembled WGS sequence"/>
</dbReference>
<sequence>MTTPLTQPWQKWLAKRFQFKKVKQLSQKDILIFIYQQGYLYLVLILLTFIAGVNYANNLILGFCFLVSAILCISFYLTFKQLHGLKLEVSVNEVGQAGHQLDLQLHFQQAQKQPRYLWVKTSQHLEKIYISELKHSMTLSFFTEKRGRFDYPALQVYSVYPFGLVRAWTYFYLKEYSWVAPKAAVYHAENKQHQHTFEPDMDEFRELRNFKLGDRLQAVSWKQAARGQGLYIKVFEQHNEQMNIEIHYSNMPSAQHEEKLSLMMGLIEQCEQMQCAYAVFLPQAELAAGLGNSQLLQAKKLLAQA</sequence>
<proteinExistence type="predicted"/>
<feature type="transmembrane region" description="Helical" evidence="1">
    <location>
        <begin position="59"/>
        <end position="79"/>
    </location>
</feature>
<gene>
    <name evidence="2" type="ORF">SAMN05421732_101472</name>
</gene>
<protein>
    <submittedName>
        <fullName evidence="2">Uncharacterized protein</fullName>
    </submittedName>
</protein>
<dbReference type="AlphaFoldDB" id="A0A1G6GY48"/>